<reference evidence="1 2" key="1">
    <citation type="submission" date="2020-06" db="EMBL/GenBank/DDBJ databases">
        <title>Photobacterium damselae subsp. damselae comparative genomics.</title>
        <authorList>
            <person name="Osorio C.R."/>
        </authorList>
    </citation>
    <scope>NUCLEOTIDE SEQUENCE [LARGE SCALE GENOMIC DNA]</scope>
    <source>
        <strain evidence="1 2">TW250/03</strain>
    </source>
</reference>
<comment type="caution">
    <text evidence="1">The sequence shown here is derived from an EMBL/GenBank/DDBJ whole genome shotgun (WGS) entry which is preliminary data.</text>
</comment>
<organism evidence="1 2">
    <name type="scientific">Photobacterium damselae subsp. damselae</name>
    <name type="common">Listonella damsela</name>
    <dbReference type="NCBI Taxonomy" id="85581"/>
    <lineage>
        <taxon>Bacteria</taxon>
        <taxon>Pseudomonadati</taxon>
        <taxon>Pseudomonadota</taxon>
        <taxon>Gammaproteobacteria</taxon>
        <taxon>Vibrionales</taxon>
        <taxon>Vibrionaceae</taxon>
        <taxon>Photobacterium</taxon>
    </lineage>
</organism>
<sequence>MSTQKTKVSVIQKFADTYSIDVTKVLSTLKKIVFKPKTDENGVVEEIDDVHLHSFLLVCQRYDLDPFRKEIIPFKDKSGAYLPVVTIDGWLKVITTHPQCDGFSFEFSSTVVKVDGLQREVFESCTCTMYRKDWKHPVPITEWTRCCYRPPIQKYNAKTKQYYSINTPWQTHFERMLQHKTMIQTARYTLGLGDIYDLDEAQRIIAAQDEHEVIEVHEQPVQAAIEIKESQTVSSFFEGANEISVEEAECVPVQQTTTKPQSQSAKQQTEITDFSSVSNKDVDEIQQLIGWGVMNHTFSIVEEQLNERYQGATLAYGLEQLKNAQVS</sequence>
<dbReference type="AlphaFoldDB" id="A0A850R4J1"/>
<name>A0A850R4J1_PHODD</name>
<dbReference type="EMBL" id="JABXOR010001070">
    <property type="protein sequence ID" value="NVP01911.1"/>
    <property type="molecule type" value="Genomic_DNA"/>
</dbReference>
<protein>
    <submittedName>
        <fullName evidence="1">Recombinase RecT</fullName>
    </submittedName>
</protein>
<dbReference type="Pfam" id="PF03837">
    <property type="entry name" value="RecT"/>
    <property type="match status" value="1"/>
</dbReference>
<dbReference type="InterPro" id="IPR018330">
    <property type="entry name" value="RecT_fam"/>
</dbReference>
<dbReference type="GO" id="GO:0003677">
    <property type="term" value="F:DNA binding"/>
    <property type="evidence" value="ECO:0007669"/>
    <property type="project" value="InterPro"/>
</dbReference>
<evidence type="ECO:0000313" key="1">
    <source>
        <dbReference type="EMBL" id="NVP01911.1"/>
    </source>
</evidence>
<proteinExistence type="predicted"/>
<dbReference type="Proteomes" id="UP000533429">
    <property type="component" value="Unassembled WGS sequence"/>
</dbReference>
<accession>A0A850R4J1</accession>
<evidence type="ECO:0000313" key="2">
    <source>
        <dbReference type="Proteomes" id="UP000533429"/>
    </source>
</evidence>
<dbReference type="GO" id="GO:0006259">
    <property type="term" value="P:DNA metabolic process"/>
    <property type="evidence" value="ECO:0007669"/>
    <property type="project" value="InterPro"/>
</dbReference>
<gene>
    <name evidence="1" type="ORF">HWA77_16980</name>
</gene>